<feature type="domain" description="Carboxylesterase type B" evidence="2">
    <location>
        <begin position="1"/>
        <end position="173"/>
    </location>
</feature>
<dbReference type="Gene3D" id="3.40.50.1820">
    <property type="entry name" value="alpha/beta hydrolase"/>
    <property type="match status" value="1"/>
</dbReference>
<evidence type="ECO:0000313" key="4">
    <source>
        <dbReference type="Proteomes" id="UP000292052"/>
    </source>
</evidence>
<comment type="caution">
    <text evidence="3">The sequence shown here is derived from an EMBL/GenBank/DDBJ whole genome shotgun (WGS) entry which is preliminary data.</text>
</comment>
<dbReference type="InterPro" id="IPR002018">
    <property type="entry name" value="CarbesteraseB"/>
</dbReference>
<gene>
    <name evidence="3" type="ORF">BDFB_014142</name>
</gene>
<feature type="non-terminal residue" evidence="3">
    <location>
        <position position="309"/>
    </location>
</feature>
<protein>
    <submittedName>
        <fullName evidence="3">COesterase domain containing protein</fullName>
    </submittedName>
</protein>
<evidence type="ECO:0000313" key="3">
    <source>
        <dbReference type="EMBL" id="RZC32812.1"/>
    </source>
</evidence>
<keyword evidence="4" id="KW-1185">Reference proteome</keyword>
<name>A0A482VIY8_ASBVE</name>
<dbReference type="InterPro" id="IPR029058">
    <property type="entry name" value="AB_hydrolase_fold"/>
</dbReference>
<dbReference type="Proteomes" id="UP000292052">
    <property type="component" value="Unassembled WGS sequence"/>
</dbReference>
<accession>A0A482VIY8</accession>
<feature type="non-terminal residue" evidence="3">
    <location>
        <position position="1"/>
    </location>
</feature>
<organism evidence="3 4">
    <name type="scientific">Asbolus verrucosus</name>
    <name type="common">Desert ironclad beetle</name>
    <dbReference type="NCBI Taxonomy" id="1661398"/>
    <lineage>
        <taxon>Eukaryota</taxon>
        <taxon>Metazoa</taxon>
        <taxon>Ecdysozoa</taxon>
        <taxon>Arthropoda</taxon>
        <taxon>Hexapoda</taxon>
        <taxon>Insecta</taxon>
        <taxon>Pterygota</taxon>
        <taxon>Neoptera</taxon>
        <taxon>Endopterygota</taxon>
        <taxon>Coleoptera</taxon>
        <taxon>Polyphaga</taxon>
        <taxon>Cucujiformia</taxon>
        <taxon>Tenebrionidae</taxon>
        <taxon>Pimeliinae</taxon>
        <taxon>Asbolus</taxon>
    </lineage>
</organism>
<evidence type="ECO:0000256" key="1">
    <source>
        <dbReference type="ARBA" id="ARBA00023180"/>
    </source>
</evidence>
<sequence length="309" mass="35157">SGSFLSPWAYQRRAREIAFKTASFLNSTFDTNNDSVALFEYLQGVEASDLDAAAEQYHNMEYGPEDIEISQGFYWAPIVEVKNPNAFLTKKMYGLLQAGNVVRVPILMGMASEENLYYYYRTVNVHISTDPVVLKSTMETYDKNLAWLVPNDMGITDEANRTEMGQLIRELYTGGEPLADHLGDGVRVRVTLNTPAIHLSQDLSSNMLNSILKLLKHIFINFLMTENWEMLTYTMMVLTVLAILKKVHIFPVPVPPATLVVILISTDDGDFLYVDIGENLEIRNHPKNNTYGKWVEFYNSLGYDDFDTY</sequence>
<keyword evidence="1" id="KW-0325">Glycoprotein</keyword>
<evidence type="ECO:0000259" key="2">
    <source>
        <dbReference type="Pfam" id="PF00135"/>
    </source>
</evidence>
<dbReference type="Pfam" id="PF00135">
    <property type="entry name" value="COesterase"/>
    <property type="match status" value="1"/>
</dbReference>
<dbReference type="OrthoDB" id="6752441at2759"/>
<dbReference type="AlphaFoldDB" id="A0A482VIY8"/>
<proteinExistence type="predicted"/>
<dbReference type="SUPFAM" id="SSF53474">
    <property type="entry name" value="alpha/beta-Hydrolases"/>
    <property type="match status" value="1"/>
</dbReference>
<dbReference type="EMBL" id="QDEB01094395">
    <property type="protein sequence ID" value="RZC32812.1"/>
    <property type="molecule type" value="Genomic_DNA"/>
</dbReference>
<reference evidence="3 4" key="1">
    <citation type="submission" date="2017-03" db="EMBL/GenBank/DDBJ databases">
        <title>Genome of the blue death feigning beetle - Asbolus verrucosus.</title>
        <authorList>
            <person name="Rider S.D."/>
        </authorList>
    </citation>
    <scope>NUCLEOTIDE SEQUENCE [LARGE SCALE GENOMIC DNA]</scope>
    <source>
        <strain evidence="3">Butters</strain>
        <tissue evidence="3">Head and leg muscle</tissue>
    </source>
</reference>